<comment type="caution">
    <text evidence="4">The sequence shown here is derived from an EMBL/GenBank/DDBJ whole genome shotgun (WGS) entry which is preliminary data.</text>
</comment>
<accession>A0A538TIE4</accession>
<reference evidence="4 5" key="1">
    <citation type="journal article" date="2019" name="Nat. Microbiol.">
        <title>Mediterranean grassland soil C-N compound turnover is dependent on rainfall and depth, and is mediated by genomically divergent microorganisms.</title>
        <authorList>
            <person name="Diamond S."/>
            <person name="Andeer P.F."/>
            <person name="Li Z."/>
            <person name="Crits-Christoph A."/>
            <person name="Burstein D."/>
            <person name="Anantharaman K."/>
            <person name="Lane K.R."/>
            <person name="Thomas B.C."/>
            <person name="Pan C."/>
            <person name="Northen T.R."/>
            <person name="Banfield J.F."/>
        </authorList>
    </citation>
    <scope>NUCLEOTIDE SEQUENCE [LARGE SCALE GENOMIC DNA]</scope>
    <source>
        <strain evidence="4">WS_8</strain>
    </source>
</reference>
<dbReference type="GO" id="GO:0016879">
    <property type="term" value="F:ligase activity, forming carbon-nitrogen bonds"/>
    <property type="evidence" value="ECO:0007669"/>
    <property type="project" value="TreeGrafter"/>
</dbReference>
<dbReference type="InterPro" id="IPR013651">
    <property type="entry name" value="ATP-grasp_RimK-type"/>
</dbReference>
<dbReference type="InterPro" id="IPR011761">
    <property type="entry name" value="ATP-grasp"/>
</dbReference>
<evidence type="ECO:0000256" key="2">
    <source>
        <dbReference type="SAM" id="MobiDB-lite"/>
    </source>
</evidence>
<proteinExistence type="predicted"/>
<feature type="region of interest" description="Disordered" evidence="2">
    <location>
        <begin position="276"/>
        <end position="337"/>
    </location>
</feature>
<feature type="compositionally biased region" description="Basic and acidic residues" evidence="2">
    <location>
        <begin position="324"/>
        <end position="337"/>
    </location>
</feature>
<evidence type="ECO:0000259" key="3">
    <source>
        <dbReference type="PROSITE" id="PS50975"/>
    </source>
</evidence>
<gene>
    <name evidence="4" type="ORF">E6K78_10610</name>
</gene>
<dbReference type="Pfam" id="PF08443">
    <property type="entry name" value="RimK"/>
    <property type="match status" value="1"/>
</dbReference>
<evidence type="ECO:0000256" key="1">
    <source>
        <dbReference type="PROSITE-ProRule" id="PRU00409"/>
    </source>
</evidence>
<dbReference type="EMBL" id="VBOY01000109">
    <property type="protein sequence ID" value="TMQ63396.1"/>
    <property type="molecule type" value="Genomic_DNA"/>
</dbReference>
<dbReference type="Gene3D" id="3.30.470.20">
    <property type="entry name" value="ATP-grasp fold, B domain"/>
    <property type="match status" value="1"/>
</dbReference>
<dbReference type="AlphaFoldDB" id="A0A538TIE4"/>
<keyword evidence="1" id="KW-0067">ATP-binding</keyword>
<dbReference type="PANTHER" id="PTHR21621">
    <property type="entry name" value="RIBOSOMAL PROTEIN S6 MODIFICATION PROTEIN"/>
    <property type="match status" value="1"/>
</dbReference>
<dbReference type="GO" id="GO:0005524">
    <property type="term" value="F:ATP binding"/>
    <property type="evidence" value="ECO:0007669"/>
    <property type="project" value="UniProtKB-UniRule"/>
</dbReference>
<name>A0A538TIE4_UNCEI</name>
<dbReference type="PANTHER" id="PTHR21621:SF0">
    <property type="entry name" value="BETA-CITRYLGLUTAMATE SYNTHASE B-RELATED"/>
    <property type="match status" value="1"/>
</dbReference>
<protein>
    <submittedName>
        <fullName evidence="4">ATP-grasp domain-containing protein</fullName>
    </submittedName>
</protein>
<dbReference type="PROSITE" id="PS50975">
    <property type="entry name" value="ATP_GRASP"/>
    <property type="match status" value="1"/>
</dbReference>
<dbReference type="GO" id="GO:0046872">
    <property type="term" value="F:metal ion binding"/>
    <property type="evidence" value="ECO:0007669"/>
    <property type="project" value="InterPro"/>
</dbReference>
<sequence length="337" mass="36693">MRLYFLLARRVPPVLSPVLLEVFARLAQRGFEVDCGIPEELLERPDELTVKHDVYVLKSHTELSLSLAGALHYQGARLLNPYPSCVAVQNKIVATRLLRAAGIPAPDAWVTGDLGLLRPVVGRRPLILKPYLGHRGQGLRIVRDAAELESLPPPESPVLIQEYIEGSGEDLKVYVVGDEVHAVRKVFSSQSFTQPGRPSAVTPEVRQIALRCGRALGLGLYGLDLVERDGRVWAVDVNTFPGYKGVPHPAARIARYIEDFASGRLTLVAPGGEAFAAGPRPARHPAGAKSDAPTTHLGLGTKSARPSDALQTGSRARGTPWGRWQDEKRTTREPSTE</sequence>
<evidence type="ECO:0000313" key="4">
    <source>
        <dbReference type="EMBL" id="TMQ63396.1"/>
    </source>
</evidence>
<keyword evidence="1" id="KW-0547">Nucleotide-binding</keyword>
<dbReference type="SUPFAM" id="SSF56059">
    <property type="entry name" value="Glutathione synthetase ATP-binding domain-like"/>
    <property type="match status" value="1"/>
</dbReference>
<dbReference type="Proteomes" id="UP000316609">
    <property type="component" value="Unassembled WGS sequence"/>
</dbReference>
<organism evidence="4 5">
    <name type="scientific">Eiseniibacteriota bacterium</name>
    <dbReference type="NCBI Taxonomy" id="2212470"/>
    <lineage>
        <taxon>Bacteria</taxon>
        <taxon>Candidatus Eiseniibacteriota</taxon>
    </lineage>
</organism>
<feature type="domain" description="ATP-grasp" evidence="3">
    <location>
        <begin position="95"/>
        <end position="269"/>
    </location>
</feature>
<evidence type="ECO:0000313" key="5">
    <source>
        <dbReference type="Proteomes" id="UP000316609"/>
    </source>
</evidence>
<feature type="compositionally biased region" description="Low complexity" evidence="2">
    <location>
        <begin position="276"/>
        <end position="288"/>
    </location>
</feature>
<dbReference type="GO" id="GO:0005737">
    <property type="term" value="C:cytoplasm"/>
    <property type="evidence" value="ECO:0007669"/>
    <property type="project" value="TreeGrafter"/>
</dbReference>